<keyword evidence="2 4" id="KW-0067">ATP-binding</keyword>
<dbReference type="InterPro" id="IPR027417">
    <property type="entry name" value="P-loop_NTPase"/>
</dbReference>
<dbReference type="Proteomes" id="UP000036780">
    <property type="component" value="Unassembled WGS sequence"/>
</dbReference>
<accession>A0A0L0QNY9</accession>
<dbReference type="Gene3D" id="3.40.50.300">
    <property type="entry name" value="P-loop containing nucleotide triphosphate hydrolases"/>
    <property type="match status" value="1"/>
</dbReference>
<evidence type="ECO:0000313" key="4">
    <source>
        <dbReference type="EMBL" id="KNE20256.1"/>
    </source>
</evidence>
<dbReference type="PROSITE" id="PS00211">
    <property type="entry name" value="ABC_TRANSPORTER_1"/>
    <property type="match status" value="1"/>
</dbReference>
<dbReference type="SUPFAM" id="SSF52540">
    <property type="entry name" value="P-loop containing nucleoside triphosphate hydrolases"/>
    <property type="match status" value="1"/>
</dbReference>
<gene>
    <name evidence="4" type="ORF">AFK71_17860</name>
</gene>
<organism evidence="4 5">
    <name type="scientific">Virgibacillus pantothenticus</name>
    <dbReference type="NCBI Taxonomy" id="1473"/>
    <lineage>
        <taxon>Bacteria</taxon>
        <taxon>Bacillati</taxon>
        <taxon>Bacillota</taxon>
        <taxon>Bacilli</taxon>
        <taxon>Bacillales</taxon>
        <taxon>Bacillaceae</taxon>
        <taxon>Virgibacillus</taxon>
    </lineage>
</organism>
<dbReference type="InterPro" id="IPR019895">
    <property type="entry name" value="L_ocin_972_ABC"/>
</dbReference>
<dbReference type="SMART" id="SM00382">
    <property type="entry name" value="AAA"/>
    <property type="match status" value="1"/>
</dbReference>
<dbReference type="PANTHER" id="PTHR42798">
    <property type="entry name" value="LIPOPROTEIN-RELEASING SYSTEM ATP-BINDING PROTEIN LOLD"/>
    <property type="match status" value="1"/>
</dbReference>
<dbReference type="InterPro" id="IPR017871">
    <property type="entry name" value="ABC_transporter-like_CS"/>
</dbReference>
<dbReference type="GO" id="GO:0016887">
    <property type="term" value="F:ATP hydrolysis activity"/>
    <property type="evidence" value="ECO:0007669"/>
    <property type="project" value="InterPro"/>
</dbReference>
<dbReference type="EMBL" id="LGTO01000007">
    <property type="protein sequence ID" value="KNE20256.1"/>
    <property type="molecule type" value="Genomic_DNA"/>
</dbReference>
<dbReference type="AlphaFoldDB" id="A0A0L0QNY9"/>
<protein>
    <submittedName>
        <fullName evidence="4">Bacteriocin ABC transporter ATP-binding protein</fullName>
    </submittedName>
</protein>
<keyword evidence="1" id="KW-0547">Nucleotide-binding</keyword>
<dbReference type="PATRIC" id="fig|1473.5.peg.2295"/>
<dbReference type="PANTHER" id="PTHR42798:SF2">
    <property type="entry name" value="ABC TRANSPORTER ATP-BINDING PROTEIN MG467-RELATED"/>
    <property type="match status" value="1"/>
</dbReference>
<evidence type="ECO:0000259" key="3">
    <source>
        <dbReference type="PROSITE" id="PS50893"/>
    </source>
</evidence>
<dbReference type="InterPro" id="IPR003439">
    <property type="entry name" value="ABC_transporter-like_ATP-bd"/>
</dbReference>
<reference evidence="5" key="1">
    <citation type="submission" date="2015-07" db="EMBL/GenBank/DDBJ databases">
        <title>Fjat-10053 dsm26.</title>
        <authorList>
            <person name="Liu B."/>
            <person name="Wang J."/>
            <person name="Zhu Y."/>
            <person name="Liu G."/>
            <person name="Chen Q."/>
            <person name="Chen Z."/>
            <person name="Lan J."/>
            <person name="Che J."/>
            <person name="Ge C."/>
            <person name="Shi H."/>
            <person name="Pan Z."/>
            <person name="Liu X."/>
        </authorList>
    </citation>
    <scope>NUCLEOTIDE SEQUENCE [LARGE SCALE GENOMIC DNA]</scope>
    <source>
        <strain evidence="5">DSM 26</strain>
    </source>
</reference>
<evidence type="ECO:0000313" key="5">
    <source>
        <dbReference type="Proteomes" id="UP000036780"/>
    </source>
</evidence>
<dbReference type="InterPro" id="IPR003593">
    <property type="entry name" value="AAA+_ATPase"/>
</dbReference>
<dbReference type="PROSITE" id="PS50893">
    <property type="entry name" value="ABC_TRANSPORTER_2"/>
    <property type="match status" value="1"/>
</dbReference>
<dbReference type="Pfam" id="PF00005">
    <property type="entry name" value="ABC_tran"/>
    <property type="match status" value="1"/>
</dbReference>
<feature type="domain" description="ABC transporter" evidence="3">
    <location>
        <begin position="11"/>
        <end position="219"/>
    </location>
</feature>
<evidence type="ECO:0000256" key="2">
    <source>
        <dbReference type="ARBA" id="ARBA00022840"/>
    </source>
</evidence>
<comment type="caution">
    <text evidence="4">The sequence shown here is derived from an EMBL/GenBank/DDBJ whole genome shotgun (WGS) entry which is preliminary data.</text>
</comment>
<keyword evidence="5" id="KW-1185">Reference proteome</keyword>
<name>A0A0L0QNY9_VIRPA</name>
<dbReference type="NCBIfam" id="TIGR03608">
    <property type="entry name" value="L_ocin_972_ABC"/>
    <property type="match status" value="1"/>
</dbReference>
<sequence>MEGGEMLGEICKLQNICKIYGNKNILQNFSLTIDQGDFLAITGISGSGKATLLNIIGLLEKPDSGKFHLFGTENPFRHSRLVTEILRHKLAYLFQNYALMDNETISKNLDVALVYSKKTKKEKEKLKKEVLAQTGLDLELNQKVYELSGGEQQRLAISRMLLKPFELVLADEPTGSLDATNRDEILNILKQLHQNGKTIVIVTHDFTVSSICNRLIQLG</sequence>
<dbReference type="GO" id="GO:0005524">
    <property type="term" value="F:ATP binding"/>
    <property type="evidence" value="ECO:0007669"/>
    <property type="project" value="UniProtKB-KW"/>
</dbReference>
<evidence type="ECO:0000256" key="1">
    <source>
        <dbReference type="ARBA" id="ARBA00022741"/>
    </source>
</evidence>
<proteinExistence type="predicted"/>